<dbReference type="KEGG" id="lnu:N7U66_10420"/>
<feature type="transmembrane region" description="Helical" evidence="8">
    <location>
        <begin position="341"/>
        <end position="361"/>
    </location>
</feature>
<evidence type="ECO:0000313" key="10">
    <source>
        <dbReference type="EMBL" id="WAC03789.1"/>
    </source>
</evidence>
<feature type="transmembrane region" description="Helical" evidence="8">
    <location>
        <begin position="12"/>
        <end position="29"/>
    </location>
</feature>
<protein>
    <submittedName>
        <fullName evidence="10">Glycosyltransferase family 39 protein</fullName>
        <ecNumber evidence="10">2.4.-.-</ecNumber>
    </submittedName>
</protein>
<keyword evidence="2" id="KW-1003">Cell membrane</keyword>
<keyword evidence="7 8" id="KW-0472">Membrane</keyword>
<evidence type="ECO:0000256" key="2">
    <source>
        <dbReference type="ARBA" id="ARBA00022475"/>
    </source>
</evidence>
<sequence>MIRFFKKHQDQFGLLLLWLAIIAIINPMGDFPLNDDWCYGKSVKTLREEGYLKLYNWGEMTLVGHVYWGYFFTKLFGFSFTVLRWSTLLMGFATILGIYELFKLARVSRWMNLFGTVLCMMNPIFLSLSFSFMTDVPFYCMTIWCFYFYAKAIKTESWHSIFWAIFFCCWAFLIRQLAWVFPVVWLITVLLTKKRTLENIAKAMSPLFVLIIFAMLFSYFMESHDLLQERYNSKFKLLLESIRNIDIKLIILILSYFFRCLAYIGFLLAPISIFYISRYTFKGYKIWALIWTVLITSILIKIGKVLPSLDNIWIDFGVGPTTLHDHAGNFTTSPAPHAPELFWLIVTTIGVFSSIALLFHIRGMVVSVFNKITISPIVLLSFVFFTVYLTPFLLVGVYDRYLLPLFPIAIVFLAANSQEIPKLWYQYMAFGFLGALTWFSVCATHDYLSWNRVRWNAINGLMDSEFRRIIFKAVSNLLRGTIFLKSKSNGGKM</sequence>
<dbReference type="Proteomes" id="UP001164705">
    <property type="component" value="Chromosome"/>
</dbReference>
<dbReference type="EMBL" id="CP113088">
    <property type="protein sequence ID" value="WAC03789.1"/>
    <property type="molecule type" value="Genomic_DNA"/>
</dbReference>
<keyword evidence="11" id="KW-1185">Reference proteome</keyword>
<feature type="transmembrane region" description="Helical" evidence="8">
    <location>
        <begin position="286"/>
        <end position="303"/>
    </location>
</feature>
<evidence type="ECO:0000256" key="7">
    <source>
        <dbReference type="ARBA" id="ARBA00023136"/>
    </source>
</evidence>
<dbReference type="InterPro" id="IPR038731">
    <property type="entry name" value="RgtA/B/C-like"/>
</dbReference>
<comment type="subcellular location">
    <subcellularLocation>
        <location evidence="1">Cell membrane</location>
        <topology evidence="1">Multi-pass membrane protein</topology>
    </subcellularLocation>
</comment>
<feature type="transmembrane region" description="Helical" evidence="8">
    <location>
        <begin position="82"/>
        <end position="102"/>
    </location>
</feature>
<keyword evidence="4 10" id="KW-0808">Transferase</keyword>
<feature type="transmembrane region" description="Helical" evidence="8">
    <location>
        <begin position="424"/>
        <end position="441"/>
    </location>
</feature>
<keyword evidence="5 8" id="KW-0812">Transmembrane</keyword>
<name>A0A9E8MZL4_9FLAO</name>
<feature type="domain" description="Glycosyltransferase RgtA/B/C/D-like" evidence="9">
    <location>
        <begin position="71"/>
        <end position="214"/>
    </location>
</feature>
<dbReference type="Pfam" id="PF13231">
    <property type="entry name" value="PMT_2"/>
    <property type="match status" value="1"/>
</dbReference>
<dbReference type="RefSeq" id="WP_267678425.1">
    <property type="nucleotide sequence ID" value="NZ_CP113088.1"/>
</dbReference>
<feature type="transmembrane region" description="Helical" evidence="8">
    <location>
        <begin position="203"/>
        <end position="221"/>
    </location>
</feature>
<keyword evidence="6 8" id="KW-1133">Transmembrane helix</keyword>
<reference evidence="10" key="1">
    <citation type="submission" date="2022-11" db="EMBL/GenBank/DDBJ databases">
        <title>Lacinutrix neustonica HL-RS19T sp. nov., isolated from the surface microlayer sample of brackish Lake Shihwa.</title>
        <authorList>
            <person name="Choi J.Y."/>
            <person name="Hwang C.Y."/>
        </authorList>
    </citation>
    <scope>NUCLEOTIDE SEQUENCE</scope>
    <source>
        <strain evidence="10">HL-RS19</strain>
    </source>
</reference>
<organism evidence="10 11">
    <name type="scientific">Lacinutrix neustonica</name>
    <dbReference type="NCBI Taxonomy" id="2980107"/>
    <lineage>
        <taxon>Bacteria</taxon>
        <taxon>Pseudomonadati</taxon>
        <taxon>Bacteroidota</taxon>
        <taxon>Flavobacteriia</taxon>
        <taxon>Flavobacteriales</taxon>
        <taxon>Flavobacteriaceae</taxon>
        <taxon>Lacinutrix</taxon>
    </lineage>
</organism>
<accession>A0A9E8MZL4</accession>
<evidence type="ECO:0000256" key="6">
    <source>
        <dbReference type="ARBA" id="ARBA00022989"/>
    </source>
</evidence>
<dbReference type="EC" id="2.4.-.-" evidence="10"/>
<evidence type="ECO:0000259" key="9">
    <source>
        <dbReference type="Pfam" id="PF13231"/>
    </source>
</evidence>
<evidence type="ECO:0000256" key="1">
    <source>
        <dbReference type="ARBA" id="ARBA00004651"/>
    </source>
</evidence>
<proteinExistence type="predicted"/>
<dbReference type="GO" id="GO:0009103">
    <property type="term" value="P:lipopolysaccharide biosynthetic process"/>
    <property type="evidence" value="ECO:0007669"/>
    <property type="project" value="UniProtKB-ARBA"/>
</dbReference>
<feature type="transmembrane region" description="Helical" evidence="8">
    <location>
        <begin position="373"/>
        <end position="395"/>
    </location>
</feature>
<evidence type="ECO:0000256" key="5">
    <source>
        <dbReference type="ARBA" id="ARBA00022692"/>
    </source>
</evidence>
<feature type="transmembrane region" description="Helical" evidence="8">
    <location>
        <begin position="249"/>
        <end position="274"/>
    </location>
</feature>
<gene>
    <name evidence="10" type="ORF">N7U66_10420</name>
</gene>
<dbReference type="GO" id="GO:0016763">
    <property type="term" value="F:pentosyltransferase activity"/>
    <property type="evidence" value="ECO:0007669"/>
    <property type="project" value="TreeGrafter"/>
</dbReference>
<feature type="transmembrane region" description="Helical" evidence="8">
    <location>
        <begin position="123"/>
        <end position="149"/>
    </location>
</feature>
<evidence type="ECO:0000256" key="4">
    <source>
        <dbReference type="ARBA" id="ARBA00022679"/>
    </source>
</evidence>
<evidence type="ECO:0000313" key="11">
    <source>
        <dbReference type="Proteomes" id="UP001164705"/>
    </source>
</evidence>
<dbReference type="PANTHER" id="PTHR33908:SF11">
    <property type="entry name" value="MEMBRANE PROTEIN"/>
    <property type="match status" value="1"/>
</dbReference>
<evidence type="ECO:0000256" key="3">
    <source>
        <dbReference type="ARBA" id="ARBA00022676"/>
    </source>
</evidence>
<dbReference type="PANTHER" id="PTHR33908">
    <property type="entry name" value="MANNOSYLTRANSFERASE YKCB-RELATED"/>
    <property type="match status" value="1"/>
</dbReference>
<keyword evidence="3 10" id="KW-0328">Glycosyltransferase</keyword>
<feature type="transmembrane region" description="Helical" evidence="8">
    <location>
        <begin position="161"/>
        <end position="191"/>
    </location>
</feature>
<dbReference type="InterPro" id="IPR050297">
    <property type="entry name" value="LipidA_mod_glycosyltrf_83"/>
</dbReference>
<evidence type="ECO:0000256" key="8">
    <source>
        <dbReference type="SAM" id="Phobius"/>
    </source>
</evidence>
<dbReference type="AlphaFoldDB" id="A0A9E8MZL4"/>
<dbReference type="GO" id="GO:0005886">
    <property type="term" value="C:plasma membrane"/>
    <property type="evidence" value="ECO:0007669"/>
    <property type="project" value="UniProtKB-SubCell"/>
</dbReference>